<dbReference type="AlphaFoldDB" id="A0A699YB53"/>
<evidence type="ECO:0000313" key="1">
    <source>
        <dbReference type="EMBL" id="GFH07397.1"/>
    </source>
</evidence>
<name>A0A699YB53_HAELA</name>
<dbReference type="EMBL" id="BLLF01000092">
    <property type="protein sequence ID" value="GFH07397.1"/>
    <property type="molecule type" value="Genomic_DNA"/>
</dbReference>
<dbReference type="Proteomes" id="UP000485058">
    <property type="component" value="Unassembled WGS sequence"/>
</dbReference>
<sequence>MMVATPSKGSGPRQGVPWPGLQAAARWLLVAANGSTQIEALVKDKGARARLQEFQRGKQAGVCTWHGCFPRSKLPELDGMQSMSTRQLCVRACNEPDDSWDQLSRGMQKRPQTMRTPNCNACLCSKSSNPPCRGNISSSSPSDASITCKRSGWTSHGPKHSAICICCFLNAPVSSLLPDPQTRPCLSLHLVGDVLLGKHQHLMARDWVVYRSRLDAVPAQLVAGKAAMFGTGEGSAAAGFKHAASWLMSWCLTLRAL</sequence>
<keyword evidence="2" id="KW-1185">Reference proteome</keyword>
<gene>
    <name evidence="1" type="ORF">HaLaN_02189</name>
</gene>
<organism evidence="1 2">
    <name type="scientific">Haematococcus lacustris</name>
    <name type="common">Green alga</name>
    <name type="synonym">Haematococcus pluvialis</name>
    <dbReference type="NCBI Taxonomy" id="44745"/>
    <lineage>
        <taxon>Eukaryota</taxon>
        <taxon>Viridiplantae</taxon>
        <taxon>Chlorophyta</taxon>
        <taxon>core chlorophytes</taxon>
        <taxon>Chlorophyceae</taxon>
        <taxon>CS clade</taxon>
        <taxon>Chlamydomonadales</taxon>
        <taxon>Haematococcaceae</taxon>
        <taxon>Haematococcus</taxon>
    </lineage>
</organism>
<proteinExistence type="predicted"/>
<accession>A0A699YB53</accession>
<comment type="caution">
    <text evidence="1">The sequence shown here is derived from an EMBL/GenBank/DDBJ whole genome shotgun (WGS) entry which is preliminary data.</text>
</comment>
<protein>
    <submittedName>
        <fullName evidence="1">Uncharacterized protein</fullName>
    </submittedName>
</protein>
<evidence type="ECO:0000313" key="2">
    <source>
        <dbReference type="Proteomes" id="UP000485058"/>
    </source>
</evidence>
<reference evidence="1 2" key="1">
    <citation type="submission" date="2020-02" db="EMBL/GenBank/DDBJ databases">
        <title>Draft genome sequence of Haematococcus lacustris strain NIES-144.</title>
        <authorList>
            <person name="Morimoto D."/>
            <person name="Nakagawa S."/>
            <person name="Yoshida T."/>
            <person name="Sawayama S."/>
        </authorList>
    </citation>
    <scope>NUCLEOTIDE SEQUENCE [LARGE SCALE GENOMIC DNA]</scope>
    <source>
        <strain evidence="1 2">NIES-144</strain>
    </source>
</reference>